<dbReference type="SMART" id="SM00020">
    <property type="entry name" value="Tryp_SPc"/>
    <property type="match status" value="1"/>
</dbReference>
<accession>A0A6A4VTE1</accession>
<comment type="caution">
    <text evidence="11">The sequence shown here is derived from an EMBL/GenBank/DDBJ whole genome shotgun (WGS) entry which is preliminary data.</text>
</comment>
<dbReference type="FunFam" id="2.40.10.10:FF:000003">
    <property type="entry name" value="Transmembrane serine protease 3"/>
    <property type="match status" value="1"/>
</dbReference>
<dbReference type="Pfam" id="PF00089">
    <property type="entry name" value="Trypsin"/>
    <property type="match status" value="1"/>
</dbReference>
<dbReference type="InterPro" id="IPR018114">
    <property type="entry name" value="TRYPSIN_HIS"/>
</dbReference>
<dbReference type="InterPro" id="IPR001314">
    <property type="entry name" value="Peptidase_S1A"/>
</dbReference>
<feature type="chain" id="PRO_5025573641" evidence="9">
    <location>
        <begin position="21"/>
        <end position="469"/>
    </location>
</feature>
<dbReference type="SUPFAM" id="SSF57424">
    <property type="entry name" value="LDL receptor-like module"/>
    <property type="match status" value="1"/>
</dbReference>
<proteinExistence type="predicted"/>
<dbReference type="PROSITE" id="PS50240">
    <property type="entry name" value="TRYPSIN_DOM"/>
    <property type="match status" value="1"/>
</dbReference>
<keyword evidence="9" id="KW-0732">Signal</keyword>
<keyword evidence="1 8" id="KW-0645">Protease</keyword>
<sequence>MLSPSAVWAVWLLAAGCVGSQEAELAVFVTPTDTPAVTRCQDTLSYLCGNSTGDGCVSPRRFCDGRADCAAGWDELGCEPSLPGYRPAEAPLRSGSRVYWSSLTVPACAKLCDNTPRCQGFSWHGQYRRCQLHTDQGTKQTLGAQWTTYQRTEIKTNGTRGARYLFDLPEPTAASSAADEVNLSLRSSPPVRRRRSARVARAAQCGSQPVFYMPPRKRQATTRIVGGSGAPYGAFPWQAHIKVRRAGYWVHHCGGAVVSPQHVLTAAHCMVTHDRDQYLVVLGDHTNDAFEEHEAAYAIDKLVIHPAYDKPGKRHDLAVLRLRAGSNKKSVYSARVSPVCLPAPFERPADGTECVVSGWGLTDPADDASLASSLLAARVAVIPEKVCASAKVYGAKRHFFPEGTLCAGYLEGGVDSCGGDSGGPLACRLDGTFQLVGLVSWGDSCAGPNKPGVYTRVAQYTDWIRKNLN</sequence>
<reference evidence="11 12" key="1">
    <citation type="submission" date="2019-07" db="EMBL/GenBank/DDBJ databases">
        <title>Draft genome assembly of a fouling barnacle, Amphibalanus amphitrite (Darwin, 1854): The first reference genome for Thecostraca.</title>
        <authorList>
            <person name="Kim W."/>
        </authorList>
    </citation>
    <scope>NUCLEOTIDE SEQUENCE [LARGE SCALE GENOMIC DNA]</scope>
    <source>
        <strain evidence="11">SNU_AA5</strain>
        <tissue evidence="11">Soma without cirri and trophi</tissue>
    </source>
</reference>
<dbReference type="PANTHER" id="PTHR24252:SF7">
    <property type="entry name" value="HYALIN"/>
    <property type="match status" value="1"/>
</dbReference>
<dbReference type="InterPro" id="IPR043504">
    <property type="entry name" value="Peptidase_S1_PA_chymotrypsin"/>
</dbReference>
<feature type="disulfide bond" evidence="7">
    <location>
        <begin position="63"/>
        <end position="78"/>
    </location>
</feature>
<dbReference type="GO" id="GO:0007599">
    <property type="term" value="P:hemostasis"/>
    <property type="evidence" value="ECO:0007669"/>
    <property type="project" value="UniProtKB-KW"/>
</dbReference>
<dbReference type="InterPro" id="IPR033116">
    <property type="entry name" value="TRYPSIN_SER"/>
</dbReference>
<evidence type="ECO:0000256" key="9">
    <source>
        <dbReference type="SAM" id="SignalP"/>
    </source>
</evidence>
<evidence type="ECO:0000256" key="5">
    <source>
        <dbReference type="ARBA" id="ARBA00022825"/>
    </source>
</evidence>
<dbReference type="Gene3D" id="4.10.400.10">
    <property type="entry name" value="Low-density Lipoprotein Receptor"/>
    <property type="match status" value="1"/>
</dbReference>
<dbReference type="PROSITE" id="PS00135">
    <property type="entry name" value="TRYPSIN_SER"/>
    <property type="match status" value="1"/>
</dbReference>
<keyword evidence="12" id="KW-1185">Reference proteome</keyword>
<evidence type="ECO:0000313" key="11">
    <source>
        <dbReference type="EMBL" id="KAF0298096.1"/>
    </source>
</evidence>
<name>A0A6A4VTE1_AMPAM</name>
<dbReference type="GO" id="GO:0004252">
    <property type="term" value="F:serine-type endopeptidase activity"/>
    <property type="evidence" value="ECO:0007669"/>
    <property type="project" value="InterPro"/>
</dbReference>
<dbReference type="AlphaFoldDB" id="A0A6A4VTE1"/>
<dbReference type="Pfam" id="PF00024">
    <property type="entry name" value="PAN_1"/>
    <property type="match status" value="1"/>
</dbReference>
<evidence type="ECO:0000256" key="1">
    <source>
        <dbReference type="ARBA" id="ARBA00022670"/>
    </source>
</evidence>
<evidence type="ECO:0000256" key="7">
    <source>
        <dbReference type="PROSITE-ProRule" id="PRU00124"/>
    </source>
</evidence>
<dbReference type="CDD" id="cd00112">
    <property type="entry name" value="LDLa"/>
    <property type="match status" value="1"/>
</dbReference>
<dbReference type="PROSITE" id="PS01209">
    <property type="entry name" value="LDLRA_1"/>
    <property type="match status" value="1"/>
</dbReference>
<feature type="signal peptide" evidence="9">
    <location>
        <begin position="1"/>
        <end position="20"/>
    </location>
</feature>
<evidence type="ECO:0000256" key="8">
    <source>
        <dbReference type="RuleBase" id="RU363034"/>
    </source>
</evidence>
<keyword evidence="2" id="KW-0356">Hemostasis</keyword>
<dbReference type="EMBL" id="VIIS01001446">
    <property type="protein sequence ID" value="KAF0298096.1"/>
    <property type="molecule type" value="Genomic_DNA"/>
</dbReference>
<dbReference type="CDD" id="cd00190">
    <property type="entry name" value="Tryp_SPc"/>
    <property type="match status" value="1"/>
</dbReference>
<gene>
    <name evidence="11" type="primary">PRSS33_3</name>
    <name evidence="11" type="ORF">FJT64_004524</name>
</gene>
<protein>
    <submittedName>
        <fullName evidence="11">Serine protease 33</fullName>
    </submittedName>
</protein>
<dbReference type="PANTHER" id="PTHR24252">
    <property type="entry name" value="ACROSIN-RELATED"/>
    <property type="match status" value="1"/>
</dbReference>
<feature type="domain" description="Peptidase S1" evidence="10">
    <location>
        <begin position="224"/>
        <end position="469"/>
    </location>
</feature>
<dbReference type="Gene3D" id="2.40.10.10">
    <property type="entry name" value="Trypsin-like serine proteases"/>
    <property type="match status" value="1"/>
</dbReference>
<dbReference type="SUPFAM" id="SSF50494">
    <property type="entry name" value="Trypsin-like serine proteases"/>
    <property type="match status" value="1"/>
</dbReference>
<dbReference type="InterPro" id="IPR002172">
    <property type="entry name" value="LDrepeatLR_classA_rpt"/>
</dbReference>
<dbReference type="Gene3D" id="3.50.4.10">
    <property type="entry name" value="Hepatocyte Growth Factor"/>
    <property type="match status" value="1"/>
</dbReference>
<dbReference type="InterPro" id="IPR023415">
    <property type="entry name" value="LDLR_class-A_CS"/>
</dbReference>
<evidence type="ECO:0000256" key="3">
    <source>
        <dbReference type="ARBA" id="ARBA00022737"/>
    </source>
</evidence>
<evidence type="ECO:0000256" key="4">
    <source>
        <dbReference type="ARBA" id="ARBA00022801"/>
    </source>
</evidence>
<dbReference type="PRINTS" id="PR00722">
    <property type="entry name" value="CHYMOTRYPSIN"/>
</dbReference>
<keyword evidence="6 7" id="KW-1015">Disulfide bond</keyword>
<keyword evidence="5 8" id="KW-0720">Serine protease</keyword>
<keyword evidence="4 8" id="KW-0378">Hydrolase</keyword>
<dbReference type="InterPro" id="IPR009003">
    <property type="entry name" value="Peptidase_S1_PA"/>
</dbReference>
<evidence type="ECO:0000259" key="10">
    <source>
        <dbReference type="PROSITE" id="PS50240"/>
    </source>
</evidence>
<dbReference type="OrthoDB" id="5979691at2759"/>
<evidence type="ECO:0000313" key="12">
    <source>
        <dbReference type="Proteomes" id="UP000440578"/>
    </source>
</evidence>
<dbReference type="PROSITE" id="PS00134">
    <property type="entry name" value="TRYPSIN_HIS"/>
    <property type="match status" value="1"/>
</dbReference>
<dbReference type="Proteomes" id="UP000440578">
    <property type="component" value="Unassembled WGS sequence"/>
</dbReference>
<dbReference type="InterPro" id="IPR036055">
    <property type="entry name" value="LDL_receptor-like_sf"/>
</dbReference>
<dbReference type="InterPro" id="IPR003609">
    <property type="entry name" value="Pan_app"/>
</dbReference>
<evidence type="ECO:0000256" key="6">
    <source>
        <dbReference type="ARBA" id="ARBA00023157"/>
    </source>
</evidence>
<comment type="caution">
    <text evidence="7">Lacks conserved residue(s) required for the propagation of feature annotation.</text>
</comment>
<dbReference type="PROSITE" id="PS50068">
    <property type="entry name" value="LDLRA_2"/>
    <property type="match status" value="1"/>
</dbReference>
<evidence type="ECO:0000256" key="2">
    <source>
        <dbReference type="ARBA" id="ARBA00022696"/>
    </source>
</evidence>
<dbReference type="InterPro" id="IPR001254">
    <property type="entry name" value="Trypsin_dom"/>
</dbReference>
<dbReference type="SMART" id="SM00192">
    <property type="entry name" value="LDLa"/>
    <property type="match status" value="1"/>
</dbReference>
<keyword evidence="3" id="KW-0677">Repeat</keyword>
<dbReference type="GO" id="GO:0006508">
    <property type="term" value="P:proteolysis"/>
    <property type="evidence" value="ECO:0007669"/>
    <property type="project" value="UniProtKB-KW"/>
</dbReference>
<organism evidence="11 12">
    <name type="scientific">Amphibalanus amphitrite</name>
    <name type="common">Striped barnacle</name>
    <name type="synonym">Balanus amphitrite</name>
    <dbReference type="NCBI Taxonomy" id="1232801"/>
    <lineage>
        <taxon>Eukaryota</taxon>
        <taxon>Metazoa</taxon>
        <taxon>Ecdysozoa</taxon>
        <taxon>Arthropoda</taxon>
        <taxon>Crustacea</taxon>
        <taxon>Multicrustacea</taxon>
        <taxon>Cirripedia</taxon>
        <taxon>Thoracica</taxon>
        <taxon>Thoracicalcarea</taxon>
        <taxon>Balanomorpha</taxon>
        <taxon>Balanoidea</taxon>
        <taxon>Balanidae</taxon>
        <taxon>Amphibalaninae</taxon>
        <taxon>Amphibalanus</taxon>
    </lineage>
</organism>